<protein>
    <recommendedName>
        <fullName evidence="5">Probable RNA 2'-phosphotransferase</fullName>
        <ecNumber evidence="5">2.7.1.-</ecNumber>
    </recommendedName>
</protein>
<dbReference type="Gene3D" id="3.20.170.30">
    <property type="match status" value="1"/>
</dbReference>
<dbReference type="Pfam" id="PF01885">
    <property type="entry name" value="PTS_2-RNA"/>
    <property type="match status" value="1"/>
</dbReference>
<dbReference type="Gene3D" id="1.10.10.970">
    <property type="entry name" value="RNA 2'-phosphotransferase, Tpt1/KptA family, N-terminal domain"/>
    <property type="match status" value="1"/>
</dbReference>
<dbReference type="PANTHER" id="PTHR12684:SF2">
    <property type="entry name" value="TRNA 2'-PHOSPHOTRANSFERASE 1"/>
    <property type="match status" value="1"/>
</dbReference>
<evidence type="ECO:0000256" key="3">
    <source>
        <dbReference type="ARBA" id="ARBA00023027"/>
    </source>
</evidence>
<dbReference type="HAMAP" id="MF_00299">
    <property type="entry name" value="KptA"/>
    <property type="match status" value="1"/>
</dbReference>
<dbReference type="EMBL" id="DACRBY010000001">
    <property type="protein sequence ID" value="HAS8538432.1"/>
    <property type="molecule type" value="Genomic_DNA"/>
</dbReference>
<evidence type="ECO:0000313" key="6">
    <source>
        <dbReference type="EMBL" id="HAS8538432.1"/>
    </source>
</evidence>
<keyword evidence="3 5" id="KW-0520">NAD</keyword>
<evidence type="ECO:0000256" key="2">
    <source>
        <dbReference type="ARBA" id="ARBA00022679"/>
    </source>
</evidence>
<gene>
    <name evidence="5" type="primary">kptA</name>
    <name evidence="6" type="ORF">I7730_01295</name>
</gene>
<dbReference type="GO" id="GO:0006388">
    <property type="term" value="P:tRNA splicing, via endonucleolytic cleavage and ligation"/>
    <property type="evidence" value="ECO:0007669"/>
    <property type="project" value="UniProtKB-UniRule"/>
</dbReference>
<dbReference type="PANTHER" id="PTHR12684">
    <property type="entry name" value="PUTATIVE PHOSPHOTRANSFERASE"/>
    <property type="match status" value="1"/>
</dbReference>
<accession>A0A8H9K717</accession>
<comment type="similarity">
    <text evidence="1 5">Belongs to the KptA/TPT1 family.</text>
</comment>
<reference evidence="6" key="1">
    <citation type="journal article" date="2018" name="Genome Biol.">
        <title>SKESA: strategic k-mer extension for scrupulous assemblies.</title>
        <authorList>
            <person name="Souvorov A."/>
            <person name="Agarwala R."/>
            <person name="Lipman D.J."/>
        </authorList>
    </citation>
    <scope>NUCLEOTIDE SEQUENCE</scope>
    <source>
        <strain evidence="6">BCW_3452</strain>
    </source>
</reference>
<dbReference type="EC" id="2.7.1.-" evidence="5"/>
<name>A0A8H9K717_VIBVL</name>
<reference evidence="6" key="2">
    <citation type="submission" date="2019-01" db="EMBL/GenBank/DDBJ databases">
        <authorList>
            <consortium name="NCBI Pathogen Detection Project"/>
        </authorList>
    </citation>
    <scope>NUCLEOTIDE SEQUENCE</scope>
    <source>
        <strain evidence="6">BCW_3452</strain>
    </source>
</reference>
<evidence type="ECO:0000256" key="1">
    <source>
        <dbReference type="ARBA" id="ARBA00009836"/>
    </source>
</evidence>
<organism evidence="6">
    <name type="scientific">Vibrio vulnificus</name>
    <dbReference type="NCBI Taxonomy" id="672"/>
    <lineage>
        <taxon>Bacteria</taxon>
        <taxon>Pseudomonadati</taxon>
        <taxon>Pseudomonadota</taxon>
        <taxon>Gammaproteobacteria</taxon>
        <taxon>Vibrionales</taxon>
        <taxon>Vibrionaceae</taxon>
        <taxon>Vibrio</taxon>
    </lineage>
</organism>
<dbReference type="InterPro" id="IPR042080">
    <property type="entry name" value="RNA_2'-PTrans_N"/>
</dbReference>
<evidence type="ECO:0000256" key="5">
    <source>
        <dbReference type="HAMAP-Rule" id="MF_00299"/>
    </source>
</evidence>
<proteinExistence type="inferred from homology"/>
<keyword evidence="2 5" id="KW-0808">Transferase</keyword>
<dbReference type="InterPro" id="IPR002745">
    <property type="entry name" value="Ptrans_KptA/Tpt1"/>
</dbReference>
<dbReference type="Proteomes" id="UP000863257">
    <property type="component" value="Unassembled WGS sequence"/>
</dbReference>
<sequence>MSRYDDSEMLGRALCVFLRHQPEQVGIVLNEEGWTDVYGLINGMNAAGRFVTIEQIKRAVNLDNNGRFELSGTHIRCVQGHSSRLGVTPPLLTFKYDSNTVLYHGTSVNSFKEHIVAEGLKPMGRGYVYLSQCPDMALEVGSRRQKNGGVILLSMKANEIASVNECELLVTRSGVVLCKLVPPQLLKVLTR</sequence>
<dbReference type="AlphaFoldDB" id="A0A8H9K717"/>
<comment type="function">
    <text evidence="4 5">Removes the 2'-phosphate from RNA via an intermediate in which the phosphate is ADP-ribosylated by NAD followed by a presumed transesterification to release the RNA and generate ADP-ribose 1''-2''-cyclic phosphate (APPR&gt;P). May function as an ADP-ribosylase.</text>
</comment>
<dbReference type="InterPro" id="IPR042081">
    <property type="entry name" value="RNA_2'-PTrans_C"/>
</dbReference>
<dbReference type="GO" id="GO:0003950">
    <property type="term" value="F:NAD+ poly-ADP-ribosyltransferase activity"/>
    <property type="evidence" value="ECO:0007669"/>
    <property type="project" value="InterPro"/>
</dbReference>
<dbReference type="InterPro" id="IPR022928">
    <property type="entry name" value="RNA_2'-PTrans_KptA"/>
</dbReference>
<dbReference type="GO" id="GO:0000215">
    <property type="term" value="F:tRNA 2'-phosphotransferase activity"/>
    <property type="evidence" value="ECO:0007669"/>
    <property type="project" value="TreeGrafter"/>
</dbReference>
<evidence type="ECO:0000256" key="4">
    <source>
        <dbReference type="ARBA" id="ARBA00025212"/>
    </source>
</evidence>
<comment type="caution">
    <text evidence="6">The sequence shown here is derived from an EMBL/GenBank/DDBJ whole genome shotgun (WGS) entry which is preliminary data.</text>
</comment>
<dbReference type="SUPFAM" id="SSF56399">
    <property type="entry name" value="ADP-ribosylation"/>
    <property type="match status" value="1"/>
</dbReference>